<comment type="subcellular location">
    <subcellularLocation>
        <location evidence="1">Nucleus</location>
    </subcellularLocation>
</comment>
<organism evidence="6 7">
    <name type="scientific">Armillaria ostoyae</name>
    <name type="common">Armillaria root rot fungus</name>
    <dbReference type="NCBI Taxonomy" id="47428"/>
    <lineage>
        <taxon>Eukaryota</taxon>
        <taxon>Fungi</taxon>
        <taxon>Dikarya</taxon>
        <taxon>Basidiomycota</taxon>
        <taxon>Agaricomycotina</taxon>
        <taxon>Agaricomycetes</taxon>
        <taxon>Agaricomycetidae</taxon>
        <taxon>Agaricales</taxon>
        <taxon>Marasmiineae</taxon>
        <taxon>Physalacriaceae</taxon>
        <taxon>Armillaria</taxon>
    </lineage>
</organism>
<dbReference type="InterPro" id="IPR052035">
    <property type="entry name" value="ZnF_BED_domain_contain"/>
</dbReference>
<evidence type="ECO:0000256" key="3">
    <source>
        <dbReference type="ARBA" id="ARBA00022771"/>
    </source>
</evidence>
<reference evidence="7" key="1">
    <citation type="journal article" date="2017" name="Nat. Ecol. Evol.">
        <title>Genome expansion and lineage-specific genetic innovations in the forest pathogenic fungi Armillaria.</title>
        <authorList>
            <person name="Sipos G."/>
            <person name="Prasanna A.N."/>
            <person name="Walter M.C."/>
            <person name="O'Connor E."/>
            <person name="Balint B."/>
            <person name="Krizsan K."/>
            <person name="Kiss B."/>
            <person name="Hess J."/>
            <person name="Varga T."/>
            <person name="Slot J."/>
            <person name="Riley R."/>
            <person name="Boka B."/>
            <person name="Rigling D."/>
            <person name="Barry K."/>
            <person name="Lee J."/>
            <person name="Mihaltcheva S."/>
            <person name="LaButti K."/>
            <person name="Lipzen A."/>
            <person name="Waldron R."/>
            <person name="Moloney N.M."/>
            <person name="Sperisen C."/>
            <person name="Kredics L."/>
            <person name="Vagvoelgyi C."/>
            <person name="Patrignani A."/>
            <person name="Fitzpatrick D."/>
            <person name="Nagy I."/>
            <person name="Doyle S."/>
            <person name="Anderson J.B."/>
            <person name="Grigoriev I.V."/>
            <person name="Gueldener U."/>
            <person name="Muensterkoetter M."/>
            <person name="Nagy L.G."/>
        </authorList>
    </citation>
    <scope>NUCLEOTIDE SEQUENCE [LARGE SCALE GENOMIC DNA]</scope>
    <source>
        <strain evidence="7">C18/9</strain>
    </source>
</reference>
<dbReference type="OrthoDB" id="1607513at2759"/>
<sequence length="334" mass="37545">MLLGVNEHNDAHRRTDAVDQNGMLKESGDIEWAISPSAEHSENLNVDEDELQIEYRNAKRRRESGPVDVNLKRTRKTMEGPMSQKENSQRWMKVNGATGMQVGKRKKSSETQGIRLVFKKDTRVIKEKATAGHYCQLCLKKGQTKSKSFMTGNVTAQRSHITRSMYPFSGQAQGWKGTSDSQQTGIKDFSVVKAPPPPPVTKVGSGEYIMDFFADADLVKETEIPKKTYMGNLVMKKVDVLDGIDRSIVKGITSRISCTFDGWTTHRRRPYNSFTIHWIDSPPEDPTSWKLRSELLAFDRMHGRHTGEAVGKELVKVLSGFLSKILSISIPTSV</sequence>
<dbReference type="EMBL" id="FUEG01000005">
    <property type="protein sequence ID" value="SJL04268.1"/>
    <property type="molecule type" value="Genomic_DNA"/>
</dbReference>
<name>A0A284R6B6_ARMOS</name>
<accession>A0A284R6B6</accession>
<evidence type="ECO:0000256" key="2">
    <source>
        <dbReference type="ARBA" id="ARBA00022723"/>
    </source>
</evidence>
<keyword evidence="7" id="KW-1185">Reference proteome</keyword>
<proteinExistence type="predicted"/>
<keyword evidence="5" id="KW-0539">Nucleus</keyword>
<dbReference type="GO" id="GO:0005634">
    <property type="term" value="C:nucleus"/>
    <property type="evidence" value="ECO:0007669"/>
    <property type="project" value="UniProtKB-SubCell"/>
</dbReference>
<protein>
    <submittedName>
        <fullName evidence="6">Uncharacterized protein</fullName>
    </submittedName>
</protein>
<keyword evidence="4" id="KW-0862">Zinc</keyword>
<keyword evidence="2" id="KW-0479">Metal-binding</keyword>
<dbReference type="Proteomes" id="UP000219338">
    <property type="component" value="Unassembled WGS sequence"/>
</dbReference>
<evidence type="ECO:0000256" key="5">
    <source>
        <dbReference type="ARBA" id="ARBA00023242"/>
    </source>
</evidence>
<evidence type="ECO:0000313" key="6">
    <source>
        <dbReference type="EMBL" id="SJL04268.1"/>
    </source>
</evidence>
<dbReference type="GO" id="GO:0008270">
    <property type="term" value="F:zinc ion binding"/>
    <property type="evidence" value="ECO:0007669"/>
    <property type="project" value="UniProtKB-KW"/>
</dbReference>
<evidence type="ECO:0000313" key="7">
    <source>
        <dbReference type="Proteomes" id="UP000219338"/>
    </source>
</evidence>
<evidence type="ECO:0000256" key="4">
    <source>
        <dbReference type="ARBA" id="ARBA00022833"/>
    </source>
</evidence>
<evidence type="ECO:0000256" key="1">
    <source>
        <dbReference type="ARBA" id="ARBA00004123"/>
    </source>
</evidence>
<dbReference type="PANTHER" id="PTHR46481">
    <property type="entry name" value="ZINC FINGER BED DOMAIN-CONTAINING PROTEIN 4"/>
    <property type="match status" value="1"/>
</dbReference>
<dbReference type="AlphaFoldDB" id="A0A284R6B6"/>
<keyword evidence="3" id="KW-0863">Zinc-finger</keyword>
<dbReference type="PANTHER" id="PTHR46481:SF10">
    <property type="entry name" value="ZINC FINGER BED DOMAIN-CONTAINING PROTEIN 39"/>
    <property type="match status" value="1"/>
</dbReference>
<gene>
    <name evidence="6" type="ORF">ARMOST_07629</name>
</gene>